<dbReference type="Proteomes" id="UP001208570">
    <property type="component" value="Unassembled WGS sequence"/>
</dbReference>
<feature type="transmembrane region" description="Helical" evidence="1">
    <location>
        <begin position="6"/>
        <end position="31"/>
    </location>
</feature>
<protein>
    <submittedName>
        <fullName evidence="2">Uncharacterized protein</fullName>
    </submittedName>
</protein>
<keyword evidence="3" id="KW-1185">Reference proteome</keyword>
<comment type="caution">
    <text evidence="2">The sequence shown here is derived from an EMBL/GenBank/DDBJ whole genome shotgun (WGS) entry which is preliminary data.</text>
</comment>
<dbReference type="AlphaFoldDB" id="A0AAD9JPP6"/>
<feature type="transmembrane region" description="Helical" evidence="1">
    <location>
        <begin position="115"/>
        <end position="137"/>
    </location>
</feature>
<dbReference type="PANTHER" id="PTHR21215:SF0">
    <property type="entry name" value="LD36024P"/>
    <property type="match status" value="1"/>
</dbReference>
<feature type="transmembrane region" description="Helical" evidence="1">
    <location>
        <begin position="149"/>
        <end position="171"/>
    </location>
</feature>
<keyword evidence="1" id="KW-1133">Transmembrane helix</keyword>
<evidence type="ECO:0000313" key="3">
    <source>
        <dbReference type="Proteomes" id="UP001208570"/>
    </source>
</evidence>
<gene>
    <name evidence="2" type="ORF">LSH36_201g04053</name>
</gene>
<evidence type="ECO:0000256" key="1">
    <source>
        <dbReference type="SAM" id="Phobius"/>
    </source>
</evidence>
<keyword evidence="1" id="KW-0472">Membrane</keyword>
<accession>A0AAD9JPP6</accession>
<reference evidence="2" key="1">
    <citation type="journal article" date="2023" name="Mol. Biol. Evol.">
        <title>Third-Generation Sequencing Reveals the Adaptive Role of the Epigenome in Three Deep-Sea Polychaetes.</title>
        <authorList>
            <person name="Perez M."/>
            <person name="Aroh O."/>
            <person name="Sun Y."/>
            <person name="Lan Y."/>
            <person name="Juniper S.K."/>
            <person name="Young C.R."/>
            <person name="Angers B."/>
            <person name="Qian P.Y."/>
        </authorList>
    </citation>
    <scope>NUCLEOTIDE SEQUENCE</scope>
    <source>
        <strain evidence="2">P08H-3</strain>
    </source>
</reference>
<dbReference type="EMBL" id="JAODUP010000201">
    <property type="protein sequence ID" value="KAK2156991.1"/>
    <property type="molecule type" value="Genomic_DNA"/>
</dbReference>
<keyword evidence="1" id="KW-0812">Transmembrane</keyword>
<sequence length="223" mass="26011">MAHRDYPGVSCTFVTGMCFLLIGAAMMAVAFSSHHWIDSYVDREKLQRNGMDPKEMNLPIFYTRFRGLFFTCYPNDASFLDEPYYEEKVKDGRCLMEEGYEVPLRSTKTLEYTTYYDIHILFCAGAGTAIFHGLRYLESLIKYSNSQYGYSYMLVWLSLICCAVATILFSVRSYKLKFDDHATSTGKKRHQNHGYYHMNHDSPYPTVTYFEHSPYDFGGSYRY</sequence>
<name>A0AAD9JPP6_9ANNE</name>
<evidence type="ECO:0000313" key="2">
    <source>
        <dbReference type="EMBL" id="KAK2156991.1"/>
    </source>
</evidence>
<dbReference type="PANTHER" id="PTHR21215">
    <property type="entry name" value="LD36024P"/>
    <property type="match status" value="1"/>
</dbReference>
<organism evidence="2 3">
    <name type="scientific">Paralvinella palmiformis</name>
    <dbReference type="NCBI Taxonomy" id="53620"/>
    <lineage>
        <taxon>Eukaryota</taxon>
        <taxon>Metazoa</taxon>
        <taxon>Spiralia</taxon>
        <taxon>Lophotrochozoa</taxon>
        <taxon>Annelida</taxon>
        <taxon>Polychaeta</taxon>
        <taxon>Sedentaria</taxon>
        <taxon>Canalipalpata</taxon>
        <taxon>Terebellida</taxon>
        <taxon>Terebelliformia</taxon>
        <taxon>Alvinellidae</taxon>
        <taxon>Paralvinella</taxon>
    </lineage>
</organism>
<proteinExistence type="predicted"/>